<dbReference type="Pfam" id="PF05050">
    <property type="entry name" value="Methyltransf_21"/>
    <property type="match status" value="1"/>
</dbReference>
<dbReference type="EMBL" id="JAAPAO010000161">
    <property type="protein sequence ID" value="KAF4669969.1"/>
    <property type="molecule type" value="Genomic_DNA"/>
</dbReference>
<protein>
    <recommendedName>
        <fullName evidence="3">Methyltransferase FkbM domain-containing protein</fullName>
    </recommendedName>
</protein>
<keyword evidence="5" id="KW-1185">Reference proteome</keyword>
<sequence length="304" mass="33863">MPKPANLLNNLVFLILILASSAQQDDYNNCLSFIHDFTFGIWIDANSTMQRESWDHEKYGFCSSLLRSLPAPFPDTVIGRHFPVLITARSSQLSPTRILALPGNDYVVSAFMKMTGTYDPTEESFLLSYIKRGQTVVEIGANVGAYSIPLAEKLGPSGQLHCFEPFRYMYQILTANVVLNGLSNVYTYNVGIGEDGPERIVQVQAPSLSRISNLGAMRISQQQAEEVALVAYSGVENITIRSLDSFSFSRKIDLLKIDVEGMEHLVAMGARETIKRDRPLIYAENQGKRRRMNKKPISTGLTGD</sequence>
<evidence type="ECO:0000256" key="2">
    <source>
        <dbReference type="SAM" id="SignalP"/>
    </source>
</evidence>
<dbReference type="Gene3D" id="3.40.50.150">
    <property type="entry name" value="Vaccinia Virus protein VP39"/>
    <property type="match status" value="1"/>
</dbReference>
<evidence type="ECO:0000313" key="4">
    <source>
        <dbReference type="EMBL" id="KAF4669969.1"/>
    </source>
</evidence>
<feature type="domain" description="Methyltransferase FkbM" evidence="3">
    <location>
        <begin position="138"/>
        <end position="285"/>
    </location>
</feature>
<proteinExistence type="predicted"/>
<dbReference type="AlphaFoldDB" id="A0A7J6MEG2"/>
<dbReference type="OrthoDB" id="5835829at2759"/>
<comment type="caution">
    <text evidence="4">The sequence shown here is derived from an EMBL/GenBank/DDBJ whole genome shotgun (WGS) entry which is preliminary data.</text>
</comment>
<evidence type="ECO:0000256" key="1">
    <source>
        <dbReference type="SAM" id="MobiDB-lite"/>
    </source>
</evidence>
<dbReference type="Proteomes" id="UP000591131">
    <property type="component" value="Unassembled WGS sequence"/>
</dbReference>
<dbReference type="NCBIfam" id="TIGR01444">
    <property type="entry name" value="fkbM_fam"/>
    <property type="match status" value="1"/>
</dbReference>
<keyword evidence="2" id="KW-0732">Signal</keyword>
<name>A0A7J6MEG2_PERCH</name>
<feature type="signal peptide" evidence="2">
    <location>
        <begin position="1"/>
        <end position="22"/>
    </location>
</feature>
<gene>
    <name evidence="4" type="ORF">FOL47_002304</name>
</gene>
<dbReference type="InterPro" id="IPR029063">
    <property type="entry name" value="SAM-dependent_MTases_sf"/>
</dbReference>
<evidence type="ECO:0000259" key="3">
    <source>
        <dbReference type="Pfam" id="PF05050"/>
    </source>
</evidence>
<evidence type="ECO:0000313" key="5">
    <source>
        <dbReference type="Proteomes" id="UP000591131"/>
    </source>
</evidence>
<dbReference type="PANTHER" id="PTHR34203:SF15">
    <property type="entry name" value="SLL1173 PROTEIN"/>
    <property type="match status" value="1"/>
</dbReference>
<reference evidence="4 5" key="1">
    <citation type="submission" date="2020-04" db="EMBL/GenBank/DDBJ databases">
        <title>Perkinsus chesapeaki whole genome sequence.</title>
        <authorList>
            <person name="Bogema D.R."/>
        </authorList>
    </citation>
    <scope>NUCLEOTIDE SEQUENCE [LARGE SCALE GENOMIC DNA]</scope>
    <source>
        <strain evidence="4">ATCC PRA-425</strain>
    </source>
</reference>
<feature type="chain" id="PRO_5029740674" description="Methyltransferase FkbM domain-containing protein" evidence="2">
    <location>
        <begin position="23"/>
        <end position="304"/>
    </location>
</feature>
<organism evidence="4 5">
    <name type="scientific">Perkinsus chesapeaki</name>
    <name type="common">Clam parasite</name>
    <name type="synonym">Perkinsus andrewsi</name>
    <dbReference type="NCBI Taxonomy" id="330153"/>
    <lineage>
        <taxon>Eukaryota</taxon>
        <taxon>Sar</taxon>
        <taxon>Alveolata</taxon>
        <taxon>Perkinsozoa</taxon>
        <taxon>Perkinsea</taxon>
        <taxon>Perkinsida</taxon>
        <taxon>Perkinsidae</taxon>
        <taxon>Perkinsus</taxon>
    </lineage>
</organism>
<dbReference type="SUPFAM" id="SSF53335">
    <property type="entry name" value="S-adenosyl-L-methionine-dependent methyltransferases"/>
    <property type="match status" value="1"/>
</dbReference>
<feature type="region of interest" description="Disordered" evidence="1">
    <location>
        <begin position="284"/>
        <end position="304"/>
    </location>
</feature>
<dbReference type="InterPro" id="IPR052514">
    <property type="entry name" value="SAM-dependent_MTase"/>
</dbReference>
<dbReference type="InterPro" id="IPR006342">
    <property type="entry name" value="FkbM_mtfrase"/>
</dbReference>
<dbReference type="PANTHER" id="PTHR34203">
    <property type="entry name" value="METHYLTRANSFERASE, FKBM FAMILY PROTEIN"/>
    <property type="match status" value="1"/>
</dbReference>
<accession>A0A7J6MEG2</accession>